<dbReference type="InterPro" id="IPR012093">
    <property type="entry name" value="Pirin"/>
</dbReference>
<dbReference type="AlphaFoldDB" id="A0A226Q0X3"/>
<dbReference type="PIRSF" id="PIRSF006232">
    <property type="entry name" value="Pirin"/>
    <property type="match status" value="1"/>
</dbReference>
<evidence type="ECO:0000313" key="5">
    <source>
        <dbReference type="Proteomes" id="UP000198378"/>
    </source>
</evidence>
<dbReference type="PANTHER" id="PTHR13903">
    <property type="entry name" value="PIRIN-RELATED"/>
    <property type="match status" value="1"/>
</dbReference>
<dbReference type="Proteomes" id="UP000198378">
    <property type="component" value="Unassembled WGS sequence"/>
</dbReference>
<dbReference type="KEGG" id="gtm:GT3921_11180"/>
<feature type="binding site" evidence="2">
    <location>
        <position position="101"/>
    </location>
    <ligand>
        <name>Fe cation</name>
        <dbReference type="ChEBI" id="CHEBI:24875"/>
    </ligand>
</feature>
<keyword evidence="2" id="KW-0408">Iron</keyword>
<dbReference type="Gene3D" id="2.60.120.10">
    <property type="entry name" value="Jelly Rolls"/>
    <property type="match status" value="1"/>
</dbReference>
<keyword evidence="2" id="KW-0479">Metal-binding</keyword>
<organism evidence="4 5">
    <name type="scientific">Geobacillus thermocatenulatus</name>
    <dbReference type="NCBI Taxonomy" id="33938"/>
    <lineage>
        <taxon>Bacteria</taxon>
        <taxon>Bacillati</taxon>
        <taxon>Bacillota</taxon>
        <taxon>Bacilli</taxon>
        <taxon>Bacillales</taxon>
        <taxon>Anoxybacillaceae</taxon>
        <taxon>Geobacillus</taxon>
        <taxon>Geobacillus thermoleovorans group</taxon>
    </lineage>
</organism>
<dbReference type="CDD" id="cd02247">
    <property type="entry name" value="cupin_pirin_C"/>
    <property type="match status" value="1"/>
</dbReference>
<dbReference type="Pfam" id="PF05726">
    <property type="entry name" value="Pirin_C"/>
    <property type="match status" value="1"/>
</dbReference>
<dbReference type="CDD" id="cd02909">
    <property type="entry name" value="cupin_pirin_N"/>
    <property type="match status" value="1"/>
</dbReference>
<proteinExistence type="inferred from homology"/>
<protein>
    <submittedName>
        <fullName evidence="4">Pirin</fullName>
    </submittedName>
</protein>
<dbReference type="Pfam" id="PF02678">
    <property type="entry name" value="Pirin"/>
    <property type="match status" value="1"/>
</dbReference>
<evidence type="ECO:0000256" key="2">
    <source>
        <dbReference type="PIRSR" id="PIRSR006232-1"/>
    </source>
</evidence>
<dbReference type="InterPro" id="IPR008778">
    <property type="entry name" value="Pirin_C_dom"/>
</dbReference>
<comment type="caution">
    <text evidence="4">The sequence shown here is derived from an EMBL/GenBank/DDBJ whole genome shotgun (WGS) entry which is preliminary data.</text>
</comment>
<comment type="similarity">
    <text evidence="1 3">Belongs to the pirin family.</text>
</comment>
<dbReference type="SUPFAM" id="SSF51182">
    <property type="entry name" value="RmlC-like cupins"/>
    <property type="match status" value="1"/>
</dbReference>
<dbReference type="EMBL" id="NEWK01000002">
    <property type="protein sequence ID" value="OXB85943.1"/>
    <property type="molecule type" value="Genomic_DNA"/>
</dbReference>
<dbReference type="GO" id="GO:0046872">
    <property type="term" value="F:metal ion binding"/>
    <property type="evidence" value="ECO:0007669"/>
    <property type="project" value="UniProtKB-KW"/>
</dbReference>
<reference evidence="4 5" key="1">
    <citation type="submission" date="2017-05" db="EMBL/GenBank/DDBJ databases">
        <title>The genome sequence of Geobacillus thermocatenulatus DSM 730.</title>
        <authorList>
            <person name="Ramaloko W.T."/>
            <person name="Koen N."/>
            <person name="Polliack S."/>
            <person name="Aliyu H."/>
            <person name="Lebre P."/>
            <person name="Mohr T."/>
            <person name="Oswald F."/>
            <person name="Zwick M."/>
            <person name="Neumann A."/>
            <person name="Syldatk C."/>
            <person name="Cowan D."/>
            <person name="De Maayer P."/>
        </authorList>
    </citation>
    <scope>NUCLEOTIDE SEQUENCE [LARGE SCALE GENOMIC DNA]</scope>
    <source>
        <strain evidence="4 5">BGSC 93A1</strain>
    </source>
</reference>
<feature type="binding site" evidence="2">
    <location>
        <position position="55"/>
    </location>
    <ligand>
        <name>Fe cation</name>
        <dbReference type="ChEBI" id="CHEBI:24875"/>
    </ligand>
</feature>
<sequence>MVIQRRIRRVKTVQMTTNSPIHRSGPVLEPGNWQEYDPFLLLMEDIFERGTFDVHPHRGIETVTYVISGELEHFDSKAGHGALGPGDVQWMTAGRGVVHKEDPAPGSTVHSLQLWVNLPSTHKMTEPRYQNLRAEEMPVRKEEGAMIRVFSGSSKGVKAPTKNIVPVTMVEMTVEPGATVAQDLPGHYNGFLYILEGSGTFGADHTEGKAGQALFFSRHDRGEKTELNVTAREKLRLLLYAGEPVNEPVAAYGPFVMNTPEQIREAIRDYQEGRFGQ</sequence>
<dbReference type="InterPro" id="IPR014710">
    <property type="entry name" value="RmlC-like_jellyroll"/>
</dbReference>
<gene>
    <name evidence="4" type="ORF">B9L19_10130</name>
</gene>
<feature type="binding site" evidence="2">
    <location>
        <position position="99"/>
    </location>
    <ligand>
        <name>Fe cation</name>
        <dbReference type="ChEBI" id="CHEBI:24875"/>
    </ligand>
</feature>
<accession>A0A226Q0X3</accession>
<keyword evidence="5" id="KW-1185">Reference proteome</keyword>
<dbReference type="InterPro" id="IPR003829">
    <property type="entry name" value="Pirin_N_dom"/>
</dbReference>
<name>A0A226Q0X3_9BACL</name>
<dbReference type="PANTHER" id="PTHR13903:SF8">
    <property type="entry name" value="PIRIN"/>
    <property type="match status" value="1"/>
</dbReference>
<evidence type="ECO:0000256" key="1">
    <source>
        <dbReference type="ARBA" id="ARBA00008416"/>
    </source>
</evidence>
<dbReference type="RefSeq" id="WP_047753143.1">
    <property type="nucleotide sequence ID" value="NZ_CP018058.1"/>
</dbReference>
<comment type="cofactor">
    <cofactor evidence="2">
        <name>Fe cation</name>
        <dbReference type="ChEBI" id="CHEBI:24875"/>
    </cofactor>
    <text evidence="2">Binds 1 Fe cation per subunit.</text>
</comment>
<evidence type="ECO:0000256" key="3">
    <source>
        <dbReference type="RuleBase" id="RU003457"/>
    </source>
</evidence>
<evidence type="ECO:0000313" key="4">
    <source>
        <dbReference type="EMBL" id="OXB85943.1"/>
    </source>
</evidence>
<dbReference type="InterPro" id="IPR011051">
    <property type="entry name" value="RmlC_Cupin_sf"/>
</dbReference>
<feature type="binding site" evidence="2">
    <location>
        <position position="57"/>
    </location>
    <ligand>
        <name>Fe cation</name>
        <dbReference type="ChEBI" id="CHEBI:24875"/>
    </ligand>
</feature>